<keyword evidence="1" id="KW-0472">Membrane</keyword>
<sequence>MIHIPLPFNNSVIPHALLVIWKDGYMMKQNIDPDQKNSIFSGVGYSIQALIGSISWGTALVICVLAVAWFMKYPVGLPVGGTNSAVISAACHLTGNEREKKDIVNRPLTWGVTVLMSRLSLGHCFFSAEEVYSPVVGDHYAGHVGEINTGDFKGLFIRK</sequence>
<dbReference type="Proteomes" id="UP000799753">
    <property type="component" value="Unassembled WGS sequence"/>
</dbReference>
<evidence type="ECO:0000313" key="3">
    <source>
        <dbReference type="Proteomes" id="UP000799753"/>
    </source>
</evidence>
<feature type="transmembrane region" description="Helical" evidence="1">
    <location>
        <begin position="45"/>
        <end position="70"/>
    </location>
</feature>
<dbReference type="EMBL" id="MU006777">
    <property type="protein sequence ID" value="KAF2645313.1"/>
    <property type="molecule type" value="Genomic_DNA"/>
</dbReference>
<name>A0A6A6SF34_9PLEO</name>
<reference evidence="2" key="1">
    <citation type="journal article" date="2020" name="Stud. Mycol.">
        <title>101 Dothideomycetes genomes: a test case for predicting lifestyles and emergence of pathogens.</title>
        <authorList>
            <person name="Haridas S."/>
            <person name="Albert R."/>
            <person name="Binder M."/>
            <person name="Bloem J."/>
            <person name="Labutti K."/>
            <person name="Salamov A."/>
            <person name="Andreopoulos B."/>
            <person name="Baker S."/>
            <person name="Barry K."/>
            <person name="Bills G."/>
            <person name="Bluhm B."/>
            <person name="Cannon C."/>
            <person name="Castanera R."/>
            <person name="Culley D."/>
            <person name="Daum C."/>
            <person name="Ezra D."/>
            <person name="Gonzalez J."/>
            <person name="Henrissat B."/>
            <person name="Kuo A."/>
            <person name="Liang C."/>
            <person name="Lipzen A."/>
            <person name="Lutzoni F."/>
            <person name="Magnuson J."/>
            <person name="Mondo S."/>
            <person name="Nolan M."/>
            <person name="Ohm R."/>
            <person name="Pangilinan J."/>
            <person name="Park H.-J."/>
            <person name="Ramirez L."/>
            <person name="Alfaro M."/>
            <person name="Sun H."/>
            <person name="Tritt A."/>
            <person name="Yoshinaga Y."/>
            <person name="Zwiers L.-H."/>
            <person name="Turgeon B."/>
            <person name="Goodwin S."/>
            <person name="Spatafora J."/>
            <person name="Crous P."/>
            <person name="Grigoriev I."/>
        </authorList>
    </citation>
    <scope>NUCLEOTIDE SEQUENCE</scope>
    <source>
        <strain evidence="2">CBS 473.64</strain>
    </source>
</reference>
<protein>
    <submittedName>
        <fullName evidence="2">Uncharacterized protein</fullName>
    </submittedName>
</protein>
<keyword evidence="3" id="KW-1185">Reference proteome</keyword>
<gene>
    <name evidence="2" type="ORF">P280DRAFT_116912</name>
</gene>
<dbReference type="PANTHER" id="PTHR35395:SF1">
    <property type="entry name" value="DUF6536 DOMAIN-CONTAINING PROTEIN"/>
    <property type="match status" value="1"/>
</dbReference>
<organism evidence="2 3">
    <name type="scientific">Massarina eburnea CBS 473.64</name>
    <dbReference type="NCBI Taxonomy" id="1395130"/>
    <lineage>
        <taxon>Eukaryota</taxon>
        <taxon>Fungi</taxon>
        <taxon>Dikarya</taxon>
        <taxon>Ascomycota</taxon>
        <taxon>Pezizomycotina</taxon>
        <taxon>Dothideomycetes</taxon>
        <taxon>Pleosporomycetidae</taxon>
        <taxon>Pleosporales</taxon>
        <taxon>Massarineae</taxon>
        <taxon>Massarinaceae</taxon>
        <taxon>Massarina</taxon>
    </lineage>
</organism>
<accession>A0A6A6SF34</accession>
<evidence type="ECO:0000313" key="2">
    <source>
        <dbReference type="EMBL" id="KAF2645313.1"/>
    </source>
</evidence>
<dbReference type="OrthoDB" id="5429634at2759"/>
<evidence type="ECO:0000256" key="1">
    <source>
        <dbReference type="SAM" id="Phobius"/>
    </source>
</evidence>
<keyword evidence="1" id="KW-1133">Transmembrane helix</keyword>
<proteinExistence type="predicted"/>
<dbReference type="PANTHER" id="PTHR35395">
    <property type="entry name" value="DUF6536 DOMAIN-CONTAINING PROTEIN"/>
    <property type="match status" value="1"/>
</dbReference>
<dbReference type="AlphaFoldDB" id="A0A6A6SF34"/>
<keyword evidence="1" id="KW-0812">Transmembrane</keyword>